<dbReference type="InterPro" id="IPR043428">
    <property type="entry name" value="LivM-like"/>
</dbReference>
<gene>
    <name evidence="7" type="ORF">LMG26788_02433</name>
</gene>
<name>A0A6S7D318_9BURK</name>
<sequence length="328" mass="35109">MNRQFLGYAVLAVVVAILPFLGVYPIFVMKIMCYALFACAFNLLLGFTGLLSFGHAAFLGSAAYAAGHALKVWGVPTEIGLLFGVAVAALLGLAMGALAIRRSGIYFAMITLALAQMVFFFFLQAHFTGGEDGLQSVPRGTLLGIVDLSDDLNLYYLVMGVFVIGYFIIWRTVNSPFGQVLQALRENEPRAISLGYDVDRFKLLAFVLSAAIAGLAGATKTLVFVSATLSDATWQMSGLVILMTLIGGLGTLTGPILGAFIVVLLENKVGDFGQMLANLTGVDWFLRLGESVTIVIGLIFVICVLAFRRGIVGEISALVEKRRATARV</sequence>
<evidence type="ECO:0000256" key="5">
    <source>
        <dbReference type="ARBA" id="ARBA00023136"/>
    </source>
</evidence>
<dbReference type="PANTHER" id="PTHR30482:SF17">
    <property type="entry name" value="ABC TRANSPORTER ATP-BINDING PROTEIN"/>
    <property type="match status" value="1"/>
</dbReference>
<dbReference type="RefSeq" id="WP_175133067.1">
    <property type="nucleotide sequence ID" value="NZ_CADIJV010000010.1"/>
</dbReference>
<comment type="subcellular location">
    <subcellularLocation>
        <location evidence="1">Cell membrane</location>
        <topology evidence="1">Multi-pass membrane protein</topology>
    </subcellularLocation>
</comment>
<evidence type="ECO:0000256" key="6">
    <source>
        <dbReference type="SAM" id="Phobius"/>
    </source>
</evidence>
<evidence type="ECO:0000256" key="4">
    <source>
        <dbReference type="ARBA" id="ARBA00022989"/>
    </source>
</evidence>
<feature type="transmembrane region" description="Helical" evidence="6">
    <location>
        <begin position="6"/>
        <end position="27"/>
    </location>
</feature>
<dbReference type="InterPro" id="IPR001851">
    <property type="entry name" value="ABC_transp_permease"/>
</dbReference>
<organism evidence="7 8">
    <name type="scientific">Achromobacter pulmonis</name>
    <dbReference type="NCBI Taxonomy" id="1389932"/>
    <lineage>
        <taxon>Bacteria</taxon>
        <taxon>Pseudomonadati</taxon>
        <taxon>Pseudomonadota</taxon>
        <taxon>Betaproteobacteria</taxon>
        <taxon>Burkholderiales</taxon>
        <taxon>Alcaligenaceae</taxon>
        <taxon>Achromobacter</taxon>
    </lineage>
</organism>
<evidence type="ECO:0000313" key="8">
    <source>
        <dbReference type="Proteomes" id="UP000494203"/>
    </source>
</evidence>
<evidence type="ECO:0000313" key="7">
    <source>
        <dbReference type="EMBL" id="CAB3864369.1"/>
    </source>
</evidence>
<evidence type="ECO:0008006" key="9">
    <source>
        <dbReference type="Google" id="ProtNLM"/>
    </source>
</evidence>
<evidence type="ECO:0000256" key="2">
    <source>
        <dbReference type="ARBA" id="ARBA00022475"/>
    </source>
</evidence>
<evidence type="ECO:0000256" key="3">
    <source>
        <dbReference type="ARBA" id="ARBA00022692"/>
    </source>
</evidence>
<dbReference type="PANTHER" id="PTHR30482">
    <property type="entry name" value="HIGH-AFFINITY BRANCHED-CHAIN AMINO ACID TRANSPORT SYSTEM PERMEASE"/>
    <property type="match status" value="1"/>
</dbReference>
<feature type="transmembrane region" description="Helical" evidence="6">
    <location>
        <begin position="34"/>
        <end position="59"/>
    </location>
</feature>
<keyword evidence="3 6" id="KW-0812">Transmembrane</keyword>
<dbReference type="Pfam" id="PF02653">
    <property type="entry name" value="BPD_transp_2"/>
    <property type="match status" value="1"/>
</dbReference>
<feature type="transmembrane region" description="Helical" evidence="6">
    <location>
        <begin position="154"/>
        <end position="173"/>
    </location>
</feature>
<proteinExistence type="predicted"/>
<dbReference type="CDD" id="cd06581">
    <property type="entry name" value="TM_PBP1_LivM_like"/>
    <property type="match status" value="1"/>
</dbReference>
<feature type="transmembrane region" description="Helical" evidence="6">
    <location>
        <begin position="239"/>
        <end position="265"/>
    </location>
</feature>
<feature type="transmembrane region" description="Helical" evidence="6">
    <location>
        <begin position="105"/>
        <end position="127"/>
    </location>
</feature>
<feature type="transmembrane region" description="Helical" evidence="6">
    <location>
        <begin position="79"/>
        <end position="98"/>
    </location>
</feature>
<protein>
    <recommendedName>
        <fullName evidence="9">Branched-chain amino acid ABC transporter permease</fullName>
    </recommendedName>
</protein>
<keyword evidence="2" id="KW-1003">Cell membrane</keyword>
<keyword evidence="5 6" id="KW-0472">Membrane</keyword>
<reference evidence="7 8" key="1">
    <citation type="submission" date="2020-04" db="EMBL/GenBank/DDBJ databases">
        <authorList>
            <person name="De Canck E."/>
        </authorList>
    </citation>
    <scope>NUCLEOTIDE SEQUENCE [LARGE SCALE GENOMIC DNA]</scope>
    <source>
        <strain evidence="7 8">LMG 26788</strain>
    </source>
</reference>
<dbReference type="AlphaFoldDB" id="A0A6S7D318"/>
<keyword evidence="8" id="KW-1185">Reference proteome</keyword>
<feature type="transmembrane region" description="Helical" evidence="6">
    <location>
        <begin position="285"/>
        <end position="307"/>
    </location>
</feature>
<dbReference type="EMBL" id="CADIKZ010000006">
    <property type="protein sequence ID" value="CAB3864369.1"/>
    <property type="molecule type" value="Genomic_DNA"/>
</dbReference>
<dbReference type="Proteomes" id="UP000494203">
    <property type="component" value="Unassembled WGS sequence"/>
</dbReference>
<dbReference type="GO" id="GO:0005886">
    <property type="term" value="C:plasma membrane"/>
    <property type="evidence" value="ECO:0007669"/>
    <property type="project" value="UniProtKB-SubCell"/>
</dbReference>
<keyword evidence="4 6" id="KW-1133">Transmembrane helix</keyword>
<dbReference type="GO" id="GO:0015658">
    <property type="term" value="F:branched-chain amino acid transmembrane transporter activity"/>
    <property type="evidence" value="ECO:0007669"/>
    <property type="project" value="InterPro"/>
</dbReference>
<feature type="transmembrane region" description="Helical" evidence="6">
    <location>
        <begin position="203"/>
        <end position="227"/>
    </location>
</feature>
<evidence type="ECO:0000256" key="1">
    <source>
        <dbReference type="ARBA" id="ARBA00004651"/>
    </source>
</evidence>
<accession>A0A6S7D318</accession>